<protein>
    <recommendedName>
        <fullName evidence="5 6">[Ribosomal protein bS18]-alanine N-acetyltransferase</fullName>
        <ecNumber evidence="5 6">2.3.1.266</ecNumber>
    </recommendedName>
</protein>
<dbReference type="InterPro" id="IPR050680">
    <property type="entry name" value="YpeA/RimI_acetyltransf"/>
</dbReference>
<dbReference type="EMBL" id="CP001281">
    <property type="protein sequence ID" value="ACK54995.1"/>
    <property type="molecule type" value="Genomic_DNA"/>
</dbReference>
<dbReference type="eggNOG" id="COG0456">
    <property type="taxonomic scope" value="Bacteria"/>
</dbReference>
<dbReference type="EMBL" id="SSFD01000078">
    <property type="protein sequence ID" value="TXH87892.1"/>
    <property type="molecule type" value="Genomic_DNA"/>
</dbReference>
<dbReference type="NCBIfam" id="TIGR01575">
    <property type="entry name" value="rimI"/>
    <property type="match status" value="1"/>
</dbReference>
<gene>
    <name evidence="5 9" type="primary">rimI</name>
    <name evidence="8" type="ordered locus">Tmz1t_2256</name>
    <name evidence="9" type="ORF">E6Q80_05695</name>
</gene>
<evidence type="ECO:0000256" key="6">
    <source>
        <dbReference type="RuleBase" id="RU363094"/>
    </source>
</evidence>
<proteinExistence type="inferred from homology"/>
<evidence type="ECO:0000313" key="8">
    <source>
        <dbReference type="EMBL" id="ACK54995.1"/>
    </source>
</evidence>
<comment type="subcellular location">
    <subcellularLocation>
        <location evidence="5 6">Cytoplasm</location>
    </subcellularLocation>
</comment>
<keyword evidence="10" id="KW-1185">Reference proteome</keyword>
<evidence type="ECO:0000256" key="1">
    <source>
        <dbReference type="ARBA" id="ARBA00005395"/>
    </source>
</evidence>
<dbReference type="InterPro" id="IPR043690">
    <property type="entry name" value="RimI"/>
</dbReference>
<evidence type="ECO:0000256" key="5">
    <source>
        <dbReference type="HAMAP-Rule" id="MF_02210"/>
    </source>
</evidence>
<dbReference type="RefSeq" id="WP_004322136.1">
    <property type="nucleotide sequence ID" value="NC_011662.2"/>
</dbReference>
<dbReference type="Gene3D" id="3.40.630.30">
    <property type="match status" value="1"/>
</dbReference>
<evidence type="ECO:0000313" key="11">
    <source>
        <dbReference type="Proteomes" id="UP000321192"/>
    </source>
</evidence>
<accession>C4ZK04</accession>
<evidence type="ECO:0000256" key="2">
    <source>
        <dbReference type="ARBA" id="ARBA00022490"/>
    </source>
</evidence>
<dbReference type="PANTHER" id="PTHR43420:SF51">
    <property type="entry name" value="PEPTIDYL-LYSINE N-ACETYLTRANSFERASE YIAC"/>
    <property type="match status" value="1"/>
</dbReference>
<dbReference type="Pfam" id="PF00583">
    <property type="entry name" value="Acetyltransf_1"/>
    <property type="match status" value="1"/>
</dbReference>
<dbReference type="GO" id="GO:0008999">
    <property type="term" value="F:protein-N-terminal-alanine acetyltransferase activity"/>
    <property type="evidence" value="ECO:0007669"/>
    <property type="project" value="UniProtKB-UniRule"/>
</dbReference>
<feature type="binding site" evidence="5">
    <location>
        <begin position="71"/>
        <end position="73"/>
    </location>
    <ligand>
        <name>acetyl-CoA</name>
        <dbReference type="ChEBI" id="CHEBI:57288"/>
    </ligand>
</feature>
<dbReference type="AlphaFoldDB" id="C4ZK04"/>
<keyword evidence="4 5" id="KW-0012">Acyltransferase</keyword>
<dbReference type="GO" id="GO:0005737">
    <property type="term" value="C:cytoplasm"/>
    <property type="evidence" value="ECO:0007669"/>
    <property type="project" value="UniProtKB-SubCell"/>
</dbReference>
<dbReference type="PROSITE" id="PS51186">
    <property type="entry name" value="GNAT"/>
    <property type="match status" value="1"/>
</dbReference>
<dbReference type="CDD" id="cd04301">
    <property type="entry name" value="NAT_SF"/>
    <property type="match status" value="1"/>
</dbReference>
<dbReference type="InterPro" id="IPR016181">
    <property type="entry name" value="Acyl_CoA_acyltransferase"/>
</dbReference>
<evidence type="ECO:0000256" key="3">
    <source>
        <dbReference type="ARBA" id="ARBA00022679"/>
    </source>
</evidence>
<dbReference type="HAMAP" id="MF_02210">
    <property type="entry name" value="RimI"/>
    <property type="match status" value="1"/>
</dbReference>
<comment type="caution">
    <text evidence="5">Lacks conserved residue(s) required for the propagation of feature annotation.</text>
</comment>
<reference evidence="9 11" key="3">
    <citation type="submission" date="2018-09" db="EMBL/GenBank/DDBJ databases">
        <title>Metagenome Assembled Genomes from an Advanced Water Purification Facility.</title>
        <authorList>
            <person name="Stamps B.W."/>
            <person name="Spear J.R."/>
        </authorList>
    </citation>
    <scope>NUCLEOTIDE SEQUENCE [LARGE SCALE GENOMIC DNA]</scope>
    <source>
        <strain evidence="9">Bin_27_1</strain>
    </source>
</reference>
<comment type="function">
    <text evidence="5 6">Acetylates the N-terminal alanine of ribosomal protein bS18.</text>
</comment>
<evidence type="ECO:0000313" key="10">
    <source>
        <dbReference type="Proteomes" id="UP000002186"/>
    </source>
</evidence>
<sequence length="148" mass="16125">MLALAFAPMGEGDLDWVGAREAELHAHPWSRGNFADSLASGYDAWILSCDGVPSGYAVVMNVLDEAHLLDIGIVGELQGRGLGKRFLDWLAEGAKTRGARDFYLEVRPSNAAALRLYARSGFVEIGRRRGYYPAAGGREDAIVMRRAL</sequence>
<feature type="active site" description="Proton donor" evidence="5">
    <location>
        <position position="117"/>
    </location>
</feature>
<dbReference type="SUPFAM" id="SSF55729">
    <property type="entry name" value="Acyl-CoA N-acyltransferases (Nat)"/>
    <property type="match status" value="1"/>
</dbReference>
<dbReference type="EC" id="2.3.1.266" evidence="5 6"/>
<comment type="catalytic activity">
    <reaction evidence="5 6">
        <text>N-terminal L-alanyl-[ribosomal protein bS18] + acetyl-CoA = N-terminal N(alpha)-acetyl-L-alanyl-[ribosomal protein bS18] + CoA + H(+)</text>
        <dbReference type="Rhea" id="RHEA:43756"/>
        <dbReference type="Rhea" id="RHEA-COMP:10676"/>
        <dbReference type="Rhea" id="RHEA-COMP:10677"/>
        <dbReference type="ChEBI" id="CHEBI:15378"/>
        <dbReference type="ChEBI" id="CHEBI:57287"/>
        <dbReference type="ChEBI" id="CHEBI:57288"/>
        <dbReference type="ChEBI" id="CHEBI:64718"/>
        <dbReference type="ChEBI" id="CHEBI:83683"/>
        <dbReference type="EC" id="2.3.1.266"/>
    </reaction>
</comment>
<dbReference type="Proteomes" id="UP000002186">
    <property type="component" value="Chromosome"/>
</dbReference>
<reference evidence="8 10" key="2">
    <citation type="journal article" date="2012" name="Stand. Genomic Sci.">
        <title>Complete genome sequence of Thauera aminoaromatica strain MZ1T.</title>
        <authorList>
            <person name="Jiang K."/>
            <person name="Sanseverino J."/>
            <person name="Chauhan A."/>
            <person name="Lucas S."/>
            <person name="Copeland A."/>
            <person name="Lapidus A."/>
            <person name="Del Rio T.G."/>
            <person name="Dalin E."/>
            <person name="Tice H."/>
            <person name="Bruce D."/>
            <person name="Goodwin L."/>
            <person name="Pitluck S."/>
            <person name="Sims D."/>
            <person name="Brettin T."/>
            <person name="Detter J.C."/>
            <person name="Han C."/>
            <person name="Chang Y.J."/>
            <person name="Larimer F."/>
            <person name="Land M."/>
            <person name="Hauser L."/>
            <person name="Kyrpides N.C."/>
            <person name="Mikhailova N."/>
            <person name="Moser S."/>
            <person name="Jegier P."/>
            <person name="Close D."/>
            <person name="Debruyn J.M."/>
            <person name="Wang Y."/>
            <person name="Layton A.C."/>
            <person name="Allen M.S."/>
            <person name="Sayler G.S."/>
        </authorList>
    </citation>
    <scope>NUCLEOTIDE SEQUENCE [LARGE SCALE GENOMIC DNA]</scope>
    <source>
        <strain evidence="8 10">MZ1T</strain>
    </source>
</reference>
<reference evidence="10" key="1">
    <citation type="submission" date="2009-05" db="EMBL/GenBank/DDBJ databases">
        <title>Complete sequence of chromosome of Thauera sp. MZ1T.</title>
        <authorList>
            <consortium name="US DOE Joint Genome Institute"/>
            <person name="Lucas S."/>
            <person name="Copeland A."/>
            <person name="Lapidus A."/>
            <person name="Glavina del Rio T."/>
            <person name="Dalin E."/>
            <person name="Tice H."/>
            <person name="Bruce D."/>
            <person name="Goodwin L."/>
            <person name="Pitluck S."/>
            <person name="Sims D."/>
            <person name="Brettin T."/>
            <person name="Detter J.C."/>
            <person name="Han C."/>
            <person name="Larimer F."/>
            <person name="Land M."/>
            <person name="Hauser L."/>
            <person name="Kyrpides N."/>
            <person name="Mikhailova N."/>
            <person name="Sayler G.S."/>
        </authorList>
    </citation>
    <scope>NUCLEOTIDE SEQUENCE [LARGE SCALE GENOMIC DNA]</scope>
    <source>
        <strain evidence="10">MZ1T</strain>
    </source>
</reference>
<name>C4ZK04_THASP</name>
<dbReference type="InterPro" id="IPR006464">
    <property type="entry name" value="AcTrfase_RimI/Ard1"/>
</dbReference>
<comment type="similarity">
    <text evidence="1 5 6">Belongs to the acetyltransferase family. RimI subfamily.</text>
</comment>
<evidence type="ECO:0000259" key="7">
    <source>
        <dbReference type="PROSITE" id="PS51186"/>
    </source>
</evidence>
<dbReference type="InterPro" id="IPR000182">
    <property type="entry name" value="GNAT_dom"/>
</dbReference>
<organism evidence="8 10">
    <name type="scientific">Thauera aminoaromatica</name>
    <dbReference type="NCBI Taxonomy" id="164330"/>
    <lineage>
        <taxon>Bacteria</taxon>
        <taxon>Pseudomonadati</taxon>
        <taxon>Pseudomonadota</taxon>
        <taxon>Betaproteobacteria</taxon>
        <taxon>Rhodocyclales</taxon>
        <taxon>Zoogloeaceae</taxon>
        <taxon>Thauera</taxon>
    </lineage>
</organism>
<dbReference type="KEGG" id="tmz:Tmz1t_2256"/>
<dbReference type="OrthoDB" id="9796919at2"/>
<accession>A0A5C7SWZ4</accession>
<dbReference type="Proteomes" id="UP000321192">
    <property type="component" value="Unassembled WGS sequence"/>
</dbReference>
<feature type="active site" description="Proton acceptor" evidence="5">
    <location>
        <position position="105"/>
    </location>
</feature>
<evidence type="ECO:0000256" key="4">
    <source>
        <dbReference type="ARBA" id="ARBA00023315"/>
    </source>
</evidence>
<keyword evidence="2 5" id="KW-0963">Cytoplasm</keyword>
<dbReference type="PANTHER" id="PTHR43420">
    <property type="entry name" value="ACETYLTRANSFERASE"/>
    <property type="match status" value="1"/>
</dbReference>
<keyword evidence="3 5" id="KW-0808">Transferase</keyword>
<feature type="binding site" evidence="5">
    <location>
        <position position="110"/>
    </location>
    <ligand>
        <name>acetyl-CoA</name>
        <dbReference type="ChEBI" id="CHEBI:57288"/>
    </ligand>
</feature>
<evidence type="ECO:0000313" key="9">
    <source>
        <dbReference type="EMBL" id="TXH87892.1"/>
    </source>
</evidence>
<dbReference type="STRING" id="85643.Tmz1t_2256"/>
<feature type="domain" description="N-acetyltransferase" evidence="7">
    <location>
        <begin position="4"/>
        <end position="148"/>
    </location>
</feature>
<dbReference type="HOGENOM" id="CLU_013985_23_2_4"/>